<gene>
    <name evidence="1" type="ORF">BCY89_27615</name>
</gene>
<dbReference type="AlphaFoldDB" id="A0A420FXJ0"/>
<reference evidence="1 2" key="1">
    <citation type="submission" date="2016-07" db="EMBL/GenBank/DDBJ databases">
        <title>Genome analysis of Sphingobacterium siyangense T12B17.</title>
        <authorList>
            <person name="Xu D."/>
            <person name="Su Y."/>
            <person name="Zheng S."/>
        </authorList>
    </citation>
    <scope>NUCLEOTIDE SEQUENCE [LARGE SCALE GENOMIC DNA]</scope>
    <source>
        <strain evidence="1 2">T12B17</strain>
    </source>
</reference>
<proteinExistence type="predicted"/>
<dbReference type="EMBL" id="MCAQ01000011">
    <property type="protein sequence ID" value="RKF37649.1"/>
    <property type="molecule type" value="Genomic_DNA"/>
</dbReference>
<organism evidence="1 2">
    <name type="scientific">Sphingobacterium siyangense</name>
    <dbReference type="NCBI Taxonomy" id="459529"/>
    <lineage>
        <taxon>Bacteria</taxon>
        <taxon>Pseudomonadati</taxon>
        <taxon>Bacteroidota</taxon>
        <taxon>Sphingobacteriia</taxon>
        <taxon>Sphingobacteriales</taxon>
        <taxon>Sphingobacteriaceae</taxon>
        <taxon>Sphingobacterium</taxon>
    </lineage>
</organism>
<accession>A0A420FXJ0</accession>
<evidence type="ECO:0000313" key="1">
    <source>
        <dbReference type="EMBL" id="RKF37649.1"/>
    </source>
</evidence>
<protein>
    <submittedName>
        <fullName evidence="1">Uncharacterized protein</fullName>
    </submittedName>
</protein>
<dbReference type="Proteomes" id="UP000286402">
    <property type="component" value="Unassembled WGS sequence"/>
</dbReference>
<evidence type="ECO:0000313" key="2">
    <source>
        <dbReference type="Proteomes" id="UP000286402"/>
    </source>
</evidence>
<keyword evidence="2" id="KW-1185">Reference proteome</keyword>
<comment type="caution">
    <text evidence="1">The sequence shown here is derived from an EMBL/GenBank/DDBJ whole genome shotgun (WGS) entry which is preliminary data.</text>
</comment>
<dbReference type="RefSeq" id="WP_120333944.1">
    <property type="nucleotide sequence ID" value="NZ_MCAQ01000011.1"/>
</dbReference>
<name>A0A420FXJ0_9SPHI</name>
<sequence length="79" mass="9449">MNLEEHFEIIKLIILNLEGVATEEEVTQFNQMRVKDSCFLAKFEKVKEFRDLKKLIAILDNIDIEDRWIKFSVELFNTD</sequence>